<dbReference type="GO" id="GO:0004113">
    <property type="term" value="F:2',3'-cyclic-nucleotide 3'-phosphodiesterase activity"/>
    <property type="evidence" value="ECO:0007669"/>
    <property type="project" value="TreeGrafter"/>
</dbReference>
<feature type="binding site" evidence="2">
    <location>
        <position position="180"/>
    </location>
    <ligand>
        <name>Fe cation</name>
        <dbReference type="ChEBI" id="CHEBI:24875"/>
        <label>1</label>
    </ligand>
</feature>
<keyword evidence="2" id="KW-0479">Metal-binding</keyword>
<evidence type="ECO:0000256" key="1">
    <source>
        <dbReference type="PIRSR" id="PIRSR004789-50"/>
    </source>
</evidence>
<feature type="binding site" evidence="2">
    <location>
        <position position="36"/>
    </location>
    <ligand>
        <name>Fe cation</name>
        <dbReference type="ChEBI" id="CHEBI:24875"/>
        <label>1</label>
    </ligand>
</feature>
<feature type="binding site" evidence="2">
    <location>
        <position position="4"/>
    </location>
    <ligand>
        <name>Fe cation</name>
        <dbReference type="ChEBI" id="CHEBI:24875"/>
        <label>1</label>
    </ligand>
</feature>
<dbReference type="KEGG" id="saqi:AXG55_02970"/>
<sequence length="274" mass="30667">MLGDVLGRAGRKIAKKIIPQFKQSLDIDFVTINGENLAGGFGITSKIYDEMKLSGVDAFTMGNHWRDKSDVHLIRQQHKDLVLPQNLNGISGVEYAPEFHLPHRNKTINIINLMGNFAMKEEYKNPFEFLQKEKEHFISKVKSGSNIVIADIHAEASSEKQAMAWYYDGILAALIGTHTHTPTSDERLTENGTAFLTDVGMTGPYDSVIGMNKTRVLTKFINPSVKLPHEVAENDLWLCGFLVEVSPQTNLSLACHRIQCRGVDEENWLISSIV</sequence>
<dbReference type="Pfam" id="PF13277">
    <property type="entry name" value="YmdB"/>
    <property type="match status" value="1"/>
</dbReference>
<dbReference type="PANTHER" id="PTHR36303">
    <property type="entry name" value="2',3'-CYCLIC-NUCLEOTIDE 2'-PHOSPHODIESTERASE"/>
    <property type="match status" value="1"/>
</dbReference>
<evidence type="ECO:0000313" key="3">
    <source>
        <dbReference type="EMBL" id="APJ05058.1"/>
    </source>
</evidence>
<dbReference type="EMBL" id="CP017834">
    <property type="protein sequence ID" value="APJ05058.1"/>
    <property type="molecule type" value="Genomic_DNA"/>
</dbReference>
<dbReference type="InterPro" id="IPR005235">
    <property type="entry name" value="YmdB-like"/>
</dbReference>
<feature type="active site" description="Proton donor" evidence="1">
    <location>
        <position position="64"/>
    </location>
</feature>
<feature type="binding site" evidence="2">
    <location>
        <position position="35"/>
    </location>
    <ligand>
        <name>Fe cation</name>
        <dbReference type="ChEBI" id="CHEBI:24875"/>
        <label>2</label>
    </ligand>
</feature>
<evidence type="ECO:0000256" key="2">
    <source>
        <dbReference type="PIRSR" id="PIRSR004789-51"/>
    </source>
</evidence>
<evidence type="ECO:0000313" key="4">
    <source>
        <dbReference type="Proteomes" id="UP000184731"/>
    </source>
</evidence>
<protein>
    <recommendedName>
        <fullName evidence="5">Metallophosphoesterase</fullName>
    </recommendedName>
</protein>
<dbReference type="GO" id="GO:0046872">
    <property type="term" value="F:metal ion binding"/>
    <property type="evidence" value="ECO:0007669"/>
    <property type="project" value="UniProtKB-KW"/>
</dbReference>
<feature type="binding site" evidence="2">
    <location>
        <position position="63"/>
    </location>
    <ligand>
        <name>Fe cation</name>
        <dbReference type="ChEBI" id="CHEBI:24875"/>
        <label>2</label>
    </ligand>
</feature>
<accession>A0A1L4D4E0</accession>
<gene>
    <name evidence="3" type="ORF">AXG55_02970</name>
</gene>
<dbReference type="AlphaFoldDB" id="A0A1L4D4E0"/>
<keyword evidence="4" id="KW-1185">Reference proteome</keyword>
<dbReference type="Proteomes" id="UP000184731">
    <property type="component" value="Chromosome"/>
</dbReference>
<dbReference type="SUPFAM" id="SSF56300">
    <property type="entry name" value="Metallo-dependent phosphatases"/>
    <property type="match status" value="1"/>
</dbReference>
<dbReference type="Gene3D" id="3.60.21.10">
    <property type="match status" value="1"/>
</dbReference>
<feature type="binding site" evidence="2">
    <location>
        <position position="153"/>
    </location>
    <ligand>
        <name>Fe cation</name>
        <dbReference type="ChEBI" id="CHEBI:24875"/>
        <label>2</label>
    </ligand>
</feature>
<organism evidence="3 4">
    <name type="scientific">Silvanigrella aquatica</name>
    <dbReference type="NCBI Taxonomy" id="1915309"/>
    <lineage>
        <taxon>Bacteria</taxon>
        <taxon>Pseudomonadati</taxon>
        <taxon>Bdellovibrionota</taxon>
        <taxon>Oligoflexia</taxon>
        <taxon>Silvanigrellales</taxon>
        <taxon>Silvanigrellaceae</taxon>
        <taxon>Silvanigrella</taxon>
    </lineage>
</organism>
<evidence type="ECO:0008006" key="5">
    <source>
        <dbReference type="Google" id="ProtNLM"/>
    </source>
</evidence>
<reference evidence="3 4" key="1">
    <citation type="submission" date="2016-10" db="EMBL/GenBank/DDBJ databases">
        <title>Silvanigrella aquatica sp. nov., isolated from a freshwater lake located in the Black Forest, Germany, description of Silvanigrellaceae fam. nov., Silvanigrellales ord. nov., reclassification of the order Bdellovibrionales in the class Oligoflexia, reclassification of the families Bacteriovoracaceae and Halobacteriovoraceae in the new order Bacteriovoracales ord. nov., and reclassification of the family Pseudobacteriovoracaceae in the order Oligoflexiales.</title>
        <authorList>
            <person name="Hahn M.W."/>
            <person name="Schmidt J."/>
            <person name="Koll U."/>
            <person name="Rohde M."/>
            <person name="Verbag S."/>
            <person name="Pitt A."/>
            <person name="Nakai R."/>
            <person name="Naganuma T."/>
            <person name="Lang E."/>
        </authorList>
    </citation>
    <scope>NUCLEOTIDE SEQUENCE [LARGE SCALE GENOMIC DNA]</scope>
    <source>
        <strain evidence="3 4">MWH-Nonnen-W8red</strain>
    </source>
</reference>
<dbReference type="PANTHER" id="PTHR36303:SF1">
    <property type="entry name" value="2',3'-CYCLIC-NUCLEOTIDE 2'-PHOSPHODIESTERASE"/>
    <property type="match status" value="1"/>
</dbReference>
<feature type="binding site" evidence="2">
    <location>
        <position position="35"/>
    </location>
    <ligand>
        <name>Fe cation</name>
        <dbReference type="ChEBI" id="CHEBI:24875"/>
        <label>1</label>
    </ligand>
</feature>
<proteinExistence type="predicted"/>
<dbReference type="PIRSF" id="PIRSF004789">
    <property type="entry name" value="DR1281"/>
    <property type="match status" value="1"/>
</dbReference>
<feature type="binding site" evidence="2">
    <location>
        <position position="178"/>
    </location>
    <ligand>
        <name>Fe cation</name>
        <dbReference type="ChEBI" id="CHEBI:24875"/>
        <label>2</label>
    </ligand>
</feature>
<dbReference type="STRING" id="1915309.AXG55_02970"/>
<name>A0A1L4D4E0_9BACT</name>
<dbReference type="InterPro" id="IPR029052">
    <property type="entry name" value="Metallo-depent_PP-like"/>
</dbReference>